<sequence length="185" mass="20834">MDFVSSNINKYIEINNLISARKNSIKIGFKKMALKEIQSDSLLEVAEDKVLKAFKLNHKEAFVEDDGLFIETLNGFPGVYSSYINKTIGNAGILDLLGNKVNRNASFKSIIAFYDGHKIKSFTGEIKGKISFDLTNGGWGFDPIFVPENSKLSFGQMDLKMKNNISHRKVALDKFLDWYLNPALK</sequence>
<dbReference type="EMBL" id="VOAH01000014">
    <property type="protein sequence ID" value="TVP39644.1"/>
    <property type="molecule type" value="Genomic_DNA"/>
</dbReference>
<dbReference type="OrthoDB" id="372108at2157"/>
<dbReference type="NCBIfam" id="TIGR00042">
    <property type="entry name" value="RdgB/HAM1 family non-canonical purine NTP pyrophosphatase"/>
    <property type="match status" value="1"/>
</dbReference>
<accession>A0A557SSR6</accession>
<keyword evidence="5" id="KW-1185">Reference proteome</keyword>
<dbReference type="RefSeq" id="WP_144733526.1">
    <property type="nucleotide sequence ID" value="NZ_ML675589.1"/>
</dbReference>
<comment type="similarity">
    <text evidence="1 3">Belongs to the HAM1 NTPase family.</text>
</comment>
<dbReference type="Proteomes" id="UP000315289">
    <property type="component" value="Unassembled WGS sequence"/>
</dbReference>
<reference evidence="4 5" key="1">
    <citation type="journal article" date="2019" name="Front. Microbiol.">
        <title>Ammonia Oxidation by the Arctic Terrestrial Thaumarchaeote Candidatus Nitrosocosmicus arcticus Is Stimulated by Increasing Temperatures.</title>
        <authorList>
            <person name="Alves R.J.E."/>
            <person name="Kerou M."/>
            <person name="Zappe A."/>
            <person name="Bittner R."/>
            <person name="Abby S.S."/>
            <person name="Schmidt H.A."/>
            <person name="Pfeifer K."/>
            <person name="Schleper C."/>
        </authorList>
    </citation>
    <scope>NUCLEOTIDE SEQUENCE [LARGE SCALE GENOMIC DNA]</scope>
    <source>
        <strain evidence="4 5">Kfb</strain>
    </source>
</reference>
<dbReference type="GO" id="GO:0047429">
    <property type="term" value="F:nucleoside triphosphate diphosphatase activity"/>
    <property type="evidence" value="ECO:0007669"/>
    <property type="project" value="UniProtKB-EC"/>
</dbReference>
<evidence type="ECO:0000313" key="5">
    <source>
        <dbReference type="Proteomes" id="UP000315289"/>
    </source>
</evidence>
<dbReference type="AlphaFoldDB" id="A0A557SSR6"/>
<dbReference type="InterPro" id="IPR002637">
    <property type="entry name" value="RdgB/HAM1"/>
</dbReference>
<dbReference type="Gene3D" id="3.90.950.10">
    <property type="match status" value="1"/>
</dbReference>
<comment type="caution">
    <text evidence="4">The sequence shown here is derived from an EMBL/GenBank/DDBJ whole genome shotgun (WGS) entry which is preliminary data.</text>
</comment>
<dbReference type="PANTHER" id="PTHR11067:SF9">
    <property type="entry name" value="INOSINE TRIPHOSPHATE PYROPHOSPHATASE"/>
    <property type="match status" value="1"/>
</dbReference>
<evidence type="ECO:0000256" key="3">
    <source>
        <dbReference type="RuleBase" id="RU003781"/>
    </source>
</evidence>
<gene>
    <name evidence="4" type="ORF">NARC_140099</name>
</gene>
<dbReference type="GO" id="GO:0009143">
    <property type="term" value="P:nucleoside triphosphate catabolic process"/>
    <property type="evidence" value="ECO:0007669"/>
    <property type="project" value="InterPro"/>
</dbReference>
<dbReference type="SUPFAM" id="SSF52972">
    <property type="entry name" value="ITPase-like"/>
    <property type="match status" value="1"/>
</dbReference>
<evidence type="ECO:0000313" key="4">
    <source>
        <dbReference type="EMBL" id="TVP39644.1"/>
    </source>
</evidence>
<dbReference type="GO" id="GO:0005737">
    <property type="term" value="C:cytoplasm"/>
    <property type="evidence" value="ECO:0007669"/>
    <property type="project" value="TreeGrafter"/>
</dbReference>
<dbReference type="CDD" id="cd00515">
    <property type="entry name" value="HAM1"/>
    <property type="match status" value="1"/>
</dbReference>
<dbReference type="PANTHER" id="PTHR11067">
    <property type="entry name" value="INOSINE TRIPHOSPHATE PYROPHOSPHATASE/HAM1 PROTEIN"/>
    <property type="match status" value="1"/>
</dbReference>
<evidence type="ECO:0000256" key="2">
    <source>
        <dbReference type="ARBA" id="ARBA00022801"/>
    </source>
</evidence>
<dbReference type="EC" id="3.6.1.9" evidence="4"/>
<protein>
    <submittedName>
        <fullName evidence="4">Non-canonical purine NTP pyrophosphatase</fullName>
        <ecNumber evidence="4">3.6.1.9</ecNumber>
    </submittedName>
</protein>
<keyword evidence="2 3" id="KW-0378">Hydrolase</keyword>
<dbReference type="Pfam" id="PF01725">
    <property type="entry name" value="Ham1p_like"/>
    <property type="match status" value="1"/>
</dbReference>
<dbReference type="InterPro" id="IPR029001">
    <property type="entry name" value="ITPase-like_fam"/>
</dbReference>
<organism evidence="4 5">
    <name type="scientific">Candidatus Nitrosocosmicus arcticus</name>
    <dbReference type="NCBI Taxonomy" id="2035267"/>
    <lineage>
        <taxon>Archaea</taxon>
        <taxon>Nitrososphaerota</taxon>
        <taxon>Nitrososphaeria</taxon>
        <taxon>Nitrososphaerales</taxon>
        <taxon>Nitrososphaeraceae</taxon>
        <taxon>Candidatus Nitrosocosmicus</taxon>
    </lineage>
</organism>
<proteinExistence type="inferred from homology"/>
<evidence type="ECO:0000256" key="1">
    <source>
        <dbReference type="ARBA" id="ARBA00008023"/>
    </source>
</evidence>
<name>A0A557SSR6_9ARCH</name>